<dbReference type="GO" id="GO:0020037">
    <property type="term" value="F:heme binding"/>
    <property type="evidence" value="ECO:0007669"/>
    <property type="project" value="InterPro"/>
</dbReference>
<keyword evidence="4" id="KW-0408">Iron</keyword>
<dbReference type="InterPro" id="IPR012292">
    <property type="entry name" value="Globin/Proto"/>
</dbReference>
<dbReference type="Pfam" id="PF01152">
    <property type="entry name" value="Bac_globin"/>
    <property type="match status" value="1"/>
</dbReference>
<accession>A0A840VC47</accession>
<reference evidence="5 6" key="1">
    <citation type="submission" date="2020-08" db="EMBL/GenBank/DDBJ databases">
        <title>Genomic Encyclopedia of Type Strains, Phase IV (KMG-IV): sequencing the most valuable type-strain genomes for metagenomic binning, comparative biology and taxonomic classification.</title>
        <authorList>
            <person name="Goeker M."/>
        </authorList>
    </citation>
    <scope>NUCLEOTIDE SEQUENCE [LARGE SCALE GENOMIC DNA]</scope>
    <source>
        <strain evidence="5 6">DSM 27026</strain>
    </source>
</reference>
<comment type="caution">
    <text evidence="5">The sequence shown here is derived from an EMBL/GenBank/DDBJ whole genome shotgun (WGS) entry which is preliminary data.</text>
</comment>
<evidence type="ECO:0000313" key="6">
    <source>
        <dbReference type="Proteomes" id="UP000553706"/>
    </source>
</evidence>
<dbReference type="GO" id="GO:0019825">
    <property type="term" value="F:oxygen binding"/>
    <property type="evidence" value="ECO:0007669"/>
    <property type="project" value="InterPro"/>
</dbReference>
<sequence length="126" mass="14695">MPASPELTDTQLRELVERFYARVRQDPNLGPIFNDVIHDWPEHLTKLTDFWSSVMLTTGRYHGNPMQVHFRQKYRLTPALFERWLELWRETSTETLPPAYAAAIQAKAARMAENLQRGCGLLPANW</sequence>
<protein>
    <submittedName>
        <fullName evidence="5">Hemoglobin</fullName>
    </submittedName>
</protein>
<keyword evidence="6" id="KW-1185">Reference proteome</keyword>
<dbReference type="Proteomes" id="UP000553706">
    <property type="component" value="Unassembled WGS sequence"/>
</dbReference>
<evidence type="ECO:0000256" key="1">
    <source>
        <dbReference type="ARBA" id="ARBA00022448"/>
    </source>
</evidence>
<dbReference type="Gene3D" id="1.10.490.10">
    <property type="entry name" value="Globins"/>
    <property type="match status" value="1"/>
</dbReference>
<evidence type="ECO:0000256" key="4">
    <source>
        <dbReference type="ARBA" id="ARBA00023004"/>
    </source>
</evidence>
<evidence type="ECO:0000256" key="3">
    <source>
        <dbReference type="ARBA" id="ARBA00022723"/>
    </source>
</evidence>
<gene>
    <name evidence="5" type="ORF">HNP71_001738</name>
</gene>
<dbReference type="InterPro" id="IPR009050">
    <property type="entry name" value="Globin-like_sf"/>
</dbReference>
<organism evidence="5 6">
    <name type="scientific">Acidocella aromatica</name>
    <dbReference type="NCBI Taxonomy" id="1303579"/>
    <lineage>
        <taxon>Bacteria</taxon>
        <taxon>Pseudomonadati</taxon>
        <taxon>Pseudomonadota</taxon>
        <taxon>Alphaproteobacteria</taxon>
        <taxon>Acetobacterales</taxon>
        <taxon>Acidocellaceae</taxon>
        <taxon>Acidocella</taxon>
    </lineage>
</organism>
<evidence type="ECO:0000256" key="2">
    <source>
        <dbReference type="ARBA" id="ARBA00022617"/>
    </source>
</evidence>
<dbReference type="SUPFAM" id="SSF46458">
    <property type="entry name" value="Globin-like"/>
    <property type="match status" value="1"/>
</dbReference>
<dbReference type="EMBL" id="JACHFJ010000007">
    <property type="protein sequence ID" value="MBB5373478.1"/>
    <property type="molecule type" value="Genomic_DNA"/>
</dbReference>
<evidence type="ECO:0000313" key="5">
    <source>
        <dbReference type="EMBL" id="MBB5373478.1"/>
    </source>
</evidence>
<name>A0A840VC47_9PROT</name>
<dbReference type="RefSeq" id="WP_183266484.1">
    <property type="nucleotide sequence ID" value="NZ_JACHFJ010000007.1"/>
</dbReference>
<dbReference type="AlphaFoldDB" id="A0A840VC47"/>
<dbReference type="GO" id="GO:0046872">
    <property type="term" value="F:metal ion binding"/>
    <property type="evidence" value="ECO:0007669"/>
    <property type="project" value="UniProtKB-KW"/>
</dbReference>
<proteinExistence type="predicted"/>
<keyword evidence="3" id="KW-0479">Metal-binding</keyword>
<dbReference type="CDD" id="cd08916">
    <property type="entry name" value="TrHb3_P"/>
    <property type="match status" value="1"/>
</dbReference>
<keyword evidence="2" id="KW-0349">Heme</keyword>
<dbReference type="InterPro" id="IPR001486">
    <property type="entry name" value="Hemoglobin_trunc"/>
</dbReference>
<keyword evidence="1" id="KW-0813">Transport</keyword>